<sequence length="98" mass="11413">MDDPSFLAGRSTYAKRRRARRMNVCKCGAIMHNNKDCKSSSISGHKLDRLRFVKEGRVALTGETPVYRTWVKWVETEYHIYILETSDDEDWSSILAKE</sequence>
<protein>
    <submittedName>
        <fullName evidence="1">Mutant silencing suppressor</fullName>
    </submittedName>
</protein>
<reference evidence="1" key="1">
    <citation type="submission" date="2010-12" db="EMBL/GenBank/DDBJ databases">
        <title>Study on the genetic diversity of Chinese Grapevine virus A isolated from varieties of Vitis vinifera L. x Vitis labrusca L.</title>
        <authorList>
            <person name="Wang J."/>
            <person name="Xi D."/>
            <person name="Lin H."/>
        </authorList>
    </citation>
    <scope>NUCLEOTIDE SEQUENCE</scope>
    <source>
        <strain evidence="2">2-3-6-6</strain>
        <strain evidence="1">2-4-4-7</strain>
    </source>
</reference>
<name>F2XXB3_9VIRU</name>
<accession>F2XXB3</accession>
<dbReference type="EMBL" id="HQ671653">
    <property type="protein sequence ID" value="ADZ99502.1"/>
    <property type="molecule type" value="Genomic_RNA"/>
</dbReference>
<evidence type="ECO:0000313" key="2">
    <source>
        <dbReference type="EMBL" id="ADZ99502.1"/>
    </source>
</evidence>
<dbReference type="InterPro" id="IPR008891">
    <property type="entry name" value="Viral_NABP"/>
</dbReference>
<gene>
    <name evidence="1" type="primary">SS</name>
</gene>
<dbReference type="Pfam" id="PF05515">
    <property type="entry name" value="Viral_NABP"/>
    <property type="match status" value="1"/>
</dbReference>
<dbReference type="EMBL" id="HQ671648">
    <property type="protein sequence ID" value="ADZ99492.1"/>
    <property type="molecule type" value="Genomic_RNA"/>
</dbReference>
<proteinExistence type="predicted"/>
<organism evidence="1">
    <name type="scientific">Grapevine virus A</name>
    <dbReference type="NCBI Taxonomy" id="35288"/>
    <lineage>
        <taxon>Viruses</taxon>
        <taxon>Riboviria</taxon>
        <taxon>Orthornavirae</taxon>
        <taxon>Kitrinoviricota</taxon>
        <taxon>Alsuviricetes</taxon>
        <taxon>Tymovirales</taxon>
        <taxon>Betaflexiviridae</taxon>
        <taxon>Trivirinae</taxon>
        <taxon>Vitivirus</taxon>
        <taxon>Vitivirus alphavitis</taxon>
    </lineage>
</organism>
<evidence type="ECO:0000313" key="1">
    <source>
        <dbReference type="EMBL" id="ADZ99492.1"/>
    </source>
</evidence>